<organism evidence="8">
    <name type="scientific">freshwater metagenome</name>
    <dbReference type="NCBI Taxonomy" id="449393"/>
    <lineage>
        <taxon>unclassified sequences</taxon>
        <taxon>metagenomes</taxon>
        <taxon>ecological metagenomes</taxon>
    </lineage>
</organism>
<evidence type="ECO:0000313" key="8">
    <source>
        <dbReference type="EMBL" id="CAB4604534.1"/>
    </source>
</evidence>
<dbReference type="AlphaFoldDB" id="A0A6J6GZQ2"/>
<dbReference type="InterPro" id="IPR015421">
    <property type="entry name" value="PyrdxlP-dep_Trfase_major"/>
</dbReference>
<dbReference type="GO" id="GO:0031071">
    <property type="term" value="F:cysteine desulfurase activity"/>
    <property type="evidence" value="ECO:0007669"/>
    <property type="project" value="UniProtKB-EC"/>
</dbReference>
<evidence type="ECO:0000259" key="7">
    <source>
        <dbReference type="Pfam" id="PF00266"/>
    </source>
</evidence>
<proteinExistence type="inferred from homology"/>
<dbReference type="SUPFAM" id="SSF53383">
    <property type="entry name" value="PLP-dependent transferases"/>
    <property type="match status" value="1"/>
</dbReference>
<evidence type="ECO:0000256" key="6">
    <source>
        <dbReference type="ARBA" id="ARBA00050776"/>
    </source>
</evidence>
<evidence type="ECO:0000256" key="3">
    <source>
        <dbReference type="ARBA" id="ARBA00012239"/>
    </source>
</evidence>
<gene>
    <name evidence="8" type="ORF">UFOPK1811_01043</name>
</gene>
<accession>A0A6J6GZQ2</accession>
<dbReference type="Gene3D" id="3.40.640.10">
    <property type="entry name" value="Type I PLP-dependent aspartate aminotransferase-like (Major domain)"/>
    <property type="match status" value="1"/>
</dbReference>
<dbReference type="GO" id="GO:0030170">
    <property type="term" value="F:pyridoxal phosphate binding"/>
    <property type="evidence" value="ECO:0007669"/>
    <property type="project" value="InterPro"/>
</dbReference>
<dbReference type="PROSITE" id="PS00595">
    <property type="entry name" value="AA_TRANSFER_CLASS_5"/>
    <property type="match status" value="1"/>
</dbReference>
<dbReference type="InterPro" id="IPR000192">
    <property type="entry name" value="Aminotrans_V_dom"/>
</dbReference>
<evidence type="ECO:0000256" key="1">
    <source>
        <dbReference type="ARBA" id="ARBA00001933"/>
    </source>
</evidence>
<dbReference type="InterPro" id="IPR020578">
    <property type="entry name" value="Aminotrans_V_PyrdxlP_BS"/>
</dbReference>
<dbReference type="InterPro" id="IPR015424">
    <property type="entry name" value="PyrdxlP-dep_Trfase"/>
</dbReference>
<evidence type="ECO:0000256" key="2">
    <source>
        <dbReference type="ARBA" id="ARBA00010447"/>
    </source>
</evidence>
<name>A0A6J6GZQ2_9ZZZZ</name>
<evidence type="ECO:0000256" key="4">
    <source>
        <dbReference type="ARBA" id="ARBA00022679"/>
    </source>
</evidence>
<dbReference type="PANTHER" id="PTHR43586">
    <property type="entry name" value="CYSTEINE DESULFURASE"/>
    <property type="match status" value="1"/>
</dbReference>
<dbReference type="Pfam" id="PF00266">
    <property type="entry name" value="Aminotran_5"/>
    <property type="match status" value="1"/>
</dbReference>
<reference evidence="8" key="1">
    <citation type="submission" date="2020-05" db="EMBL/GenBank/DDBJ databases">
        <authorList>
            <person name="Chiriac C."/>
            <person name="Salcher M."/>
            <person name="Ghai R."/>
            <person name="Kavagutti S V."/>
        </authorList>
    </citation>
    <scope>NUCLEOTIDE SEQUENCE</scope>
</reference>
<dbReference type="EC" id="2.8.1.7" evidence="3"/>
<comment type="cofactor">
    <cofactor evidence="1">
        <name>pyridoxal 5'-phosphate</name>
        <dbReference type="ChEBI" id="CHEBI:597326"/>
    </cofactor>
</comment>
<comment type="catalytic activity">
    <reaction evidence="6">
        <text>(sulfur carrier)-H + L-cysteine = (sulfur carrier)-SH + L-alanine</text>
        <dbReference type="Rhea" id="RHEA:43892"/>
        <dbReference type="Rhea" id="RHEA-COMP:14737"/>
        <dbReference type="Rhea" id="RHEA-COMP:14739"/>
        <dbReference type="ChEBI" id="CHEBI:29917"/>
        <dbReference type="ChEBI" id="CHEBI:35235"/>
        <dbReference type="ChEBI" id="CHEBI:57972"/>
        <dbReference type="ChEBI" id="CHEBI:64428"/>
        <dbReference type="EC" id="2.8.1.7"/>
    </reaction>
</comment>
<comment type="similarity">
    <text evidence="2">Belongs to the class-V pyridoxal-phosphate-dependent aminotransferase family. Csd subfamily.</text>
</comment>
<dbReference type="InterPro" id="IPR010970">
    <property type="entry name" value="Cys_dSase_SufS"/>
</dbReference>
<dbReference type="GO" id="GO:0006534">
    <property type="term" value="P:cysteine metabolic process"/>
    <property type="evidence" value="ECO:0007669"/>
    <property type="project" value="InterPro"/>
</dbReference>
<dbReference type="NCBIfam" id="TIGR01979">
    <property type="entry name" value="sufS"/>
    <property type="match status" value="1"/>
</dbReference>
<keyword evidence="5" id="KW-0663">Pyridoxal phosphate</keyword>
<dbReference type="PANTHER" id="PTHR43586:SF8">
    <property type="entry name" value="CYSTEINE DESULFURASE 1, CHLOROPLASTIC"/>
    <property type="match status" value="1"/>
</dbReference>
<dbReference type="Gene3D" id="3.90.1150.10">
    <property type="entry name" value="Aspartate Aminotransferase, domain 1"/>
    <property type="match status" value="1"/>
</dbReference>
<evidence type="ECO:0000256" key="5">
    <source>
        <dbReference type="ARBA" id="ARBA00022898"/>
    </source>
</evidence>
<dbReference type="InterPro" id="IPR015422">
    <property type="entry name" value="PyrdxlP-dep_Trfase_small"/>
</dbReference>
<feature type="domain" description="Aminotransferase class V" evidence="7">
    <location>
        <begin position="27"/>
        <end position="404"/>
    </location>
</feature>
<protein>
    <recommendedName>
        <fullName evidence="3">cysteine desulfurase</fullName>
        <ecNumber evidence="3">2.8.1.7</ecNumber>
    </recommendedName>
</protein>
<keyword evidence="4" id="KW-0808">Transferase</keyword>
<dbReference type="CDD" id="cd06453">
    <property type="entry name" value="SufS_like"/>
    <property type="match status" value="1"/>
</dbReference>
<sequence length="417" mass="45578">MALLDTNLIRQDFPILGRTVRNGKKLVYLDNAATSQKPIVVLDAERNFYLNHNAAAHRGAHLLAEEATDAFEGARAIVADFISAQSSEIIFTKSATESINVVSYGFSNHLSKHDPFYIGAEHNIVVTQLEHHANLLPWQQLAKRSGAKLSWLGITADAQIDISNIDSVINDKTKIVAITHQSNVSGAITQLEPIVKRAREVGAMILLDACQSVPHMPVDVNKLNVDFLTYSGHKSVGPTGVGVLWGRSELLEKMEPMITGGSMIDSATIESATWAKAPKKFEAGVPNMAQAVGLGAALNYLTKIGMEKIHQHEELLTERALKGLQDISGVEIIGSKSSLNRGSAISFTLEGVHPHDVGQVLDDYGIAVRTGHHCAWPLMQELKLNATTRASFYLYNTPEEVDIFLDGVREVKKFFKV</sequence>
<dbReference type="EMBL" id="CAEZUJ010000047">
    <property type="protein sequence ID" value="CAB4604534.1"/>
    <property type="molecule type" value="Genomic_DNA"/>
</dbReference>